<gene>
    <name evidence="1" type="ORF">CEXT_302561</name>
</gene>
<accession>A0AAV4VEA3</accession>
<comment type="caution">
    <text evidence="1">The sequence shown here is derived from an EMBL/GenBank/DDBJ whole genome shotgun (WGS) entry which is preliminary data.</text>
</comment>
<evidence type="ECO:0000313" key="1">
    <source>
        <dbReference type="EMBL" id="GIY68605.1"/>
    </source>
</evidence>
<dbReference type="EMBL" id="BPLR01014411">
    <property type="protein sequence ID" value="GIY68605.1"/>
    <property type="molecule type" value="Genomic_DNA"/>
</dbReference>
<organism evidence="1 2">
    <name type="scientific">Caerostris extrusa</name>
    <name type="common">Bark spider</name>
    <name type="synonym">Caerostris bankana</name>
    <dbReference type="NCBI Taxonomy" id="172846"/>
    <lineage>
        <taxon>Eukaryota</taxon>
        <taxon>Metazoa</taxon>
        <taxon>Ecdysozoa</taxon>
        <taxon>Arthropoda</taxon>
        <taxon>Chelicerata</taxon>
        <taxon>Arachnida</taxon>
        <taxon>Araneae</taxon>
        <taxon>Araneomorphae</taxon>
        <taxon>Entelegynae</taxon>
        <taxon>Araneoidea</taxon>
        <taxon>Araneidae</taxon>
        <taxon>Caerostris</taxon>
    </lineage>
</organism>
<dbReference type="Proteomes" id="UP001054945">
    <property type="component" value="Unassembled WGS sequence"/>
</dbReference>
<keyword evidence="2" id="KW-1185">Reference proteome</keyword>
<reference evidence="1 2" key="1">
    <citation type="submission" date="2021-06" db="EMBL/GenBank/DDBJ databases">
        <title>Caerostris extrusa draft genome.</title>
        <authorList>
            <person name="Kono N."/>
            <person name="Arakawa K."/>
        </authorList>
    </citation>
    <scope>NUCLEOTIDE SEQUENCE [LARGE SCALE GENOMIC DNA]</scope>
</reference>
<name>A0AAV4VEA3_CAEEX</name>
<dbReference type="AlphaFoldDB" id="A0AAV4VEA3"/>
<proteinExistence type="predicted"/>
<sequence length="124" mass="14141">MDAEKQKNGKPCLGDRSLRHFSGGEYVKPNESEICYEFALQCQSCANYSNGKPLNFCTISEKVFLPMLRAGFRGHQKDSEMGISGNLLCAKWESVAARRRINRSRDFLLTSYQIYPTLPVLLWL</sequence>
<protein>
    <submittedName>
        <fullName evidence="1">Uncharacterized protein</fullName>
    </submittedName>
</protein>
<evidence type="ECO:0000313" key="2">
    <source>
        <dbReference type="Proteomes" id="UP001054945"/>
    </source>
</evidence>